<dbReference type="PROSITE" id="PS51194">
    <property type="entry name" value="HELICASE_CTER"/>
    <property type="match status" value="1"/>
</dbReference>
<dbReference type="Gene3D" id="3.40.50.300">
    <property type="entry name" value="P-loop containing nucleotide triphosphate hydrolases"/>
    <property type="match status" value="2"/>
</dbReference>
<evidence type="ECO:0000313" key="15">
    <source>
        <dbReference type="EMBL" id="CAB3237186.1"/>
    </source>
</evidence>
<evidence type="ECO:0000256" key="2">
    <source>
        <dbReference type="ARBA" id="ARBA00012552"/>
    </source>
</evidence>
<dbReference type="EC" id="3.6.4.13" evidence="2"/>
<dbReference type="SMART" id="SM00487">
    <property type="entry name" value="DEXDc"/>
    <property type="match status" value="1"/>
</dbReference>
<dbReference type="GO" id="GO:0003724">
    <property type="term" value="F:RNA helicase activity"/>
    <property type="evidence" value="ECO:0007669"/>
    <property type="project" value="UniProtKB-EC"/>
</dbReference>
<reference evidence="15" key="1">
    <citation type="submission" date="2020-04" db="EMBL/GenBank/DDBJ databases">
        <authorList>
            <person name="Neveu A P."/>
        </authorList>
    </citation>
    <scope>NUCLEOTIDE SEQUENCE</scope>
    <source>
        <tissue evidence="15">Whole embryo</tissue>
    </source>
</reference>
<evidence type="ECO:0000256" key="12">
    <source>
        <dbReference type="SAM" id="MobiDB-lite"/>
    </source>
</evidence>
<dbReference type="SMART" id="SM00490">
    <property type="entry name" value="HELICc"/>
    <property type="match status" value="1"/>
</dbReference>
<evidence type="ECO:0000256" key="8">
    <source>
        <dbReference type="ARBA" id="ARBA00023242"/>
    </source>
</evidence>
<keyword evidence="6" id="KW-0067">ATP-binding</keyword>
<dbReference type="AlphaFoldDB" id="A0A6F9DA70"/>
<comment type="subcellular location">
    <subcellularLocation>
        <location evidence="1">Nucleus</location>
        <location evidence="1">Nucleolus</location>
    </subcellularLocation>
</comment>
<dbReference type="InterPro" id="IPR027417">
    <property type="entry name" value="P-loop_NTPase"/>
</dbReference>
<gene>
    <name evidence="15" type="primary">Ddx52</name>
</gene>
<keyword evidence="7" id="KW-0694">RNA-binding</keyword>
<dbReference type="GO" id="GO:0005829">
    <property type="term" value="C:cytosol"/>
    <property type="evidence" value="ECO:0007669"/>
    <property type="project" value="TreeGrafter"/>
</dbReference>
<evidence type="ECO:0000256" key="4">
    <source>
        <dbReference type="ARBA" id="ARBA00022801"/>
    </source>
</evidence>
<evidence type="ECO:0000256" key="5">
    <source>
        <dbReference type="ARBA" id="ARBA00022806"/>
    </source>
</evidence>
<name>A0A6F9DA70_9ASCI</name>
<dbReference type="InterPro" id="IPR011545">
    <property type="entry name" value="DEAD/DEAH_box_helicase_dom"/>
</dbReference>
<evidence type="ECO:0000256" key="6">
    <source>
        <dbReference type="ARBA" id="ARBA00022840"/>
    </source>
</evidence>
<keyword evidence="3" id="KW-0547">Nucleotide-binding</keyword>
<dbReference type="InterPro" id="IPR001650">
    <property type="entry name" value="Helicase_C-like"/>
</dbReference>
<dbReference type="PANTHER" id="PTHR47959:SF15">
    <property type="entry name" value="RNA HELICASE"/>
    <property type="match status" value="1"/>
</dbReference>
<evidence type="ECO:0000259" key="14">
    <source>
        <dbReference type="PROSITE" id="PS51194"/>
    </source>
</evidence>
<dbReference type="PANTHER" id="PTHR47959">
    <property type="entry name" value="ATP-DEPENDENT RNA HELICASE RHLE-RELATED"/>
    <property type="match status" value="1"/>
</dbReference>
<proteinExistence type="evidence at transcript level"/>
<comment type="similarity">
    <text evidence="9">Belongs to the DEAD box helicase family. DDX52/ROK1 subfamily.</text>
</comment>
<evidence type="ECO:0000259" key="13">
    <source>
        <dbReference type="PROSITE" id="PS51192"/>
    </source>
</evidence>
<evidence type="ECO:0000256" key="1">
    <source>
        <dbReference type="ARBA" id="ARBA00004604"/>
    </source>
</evidence>
<feature type="compositionally biased region" description="Basic and acidic residues" evidence="12">
    <location>
        <begin position="63"/>
        <end position="82"/>
    </location>
</feature>
<organism evidence="15">
    <name type="scientific">Phallusia mammillata</name>
    <dbReference type="NCBI Taxonomy" id="59560"/>
    <lineage>
        <taxon>Eukaryota</taxon>
        <taxon>Metazoa</taxon>
        <taxon>Chordata</taxon>
        <taxon>Tunicata</taxon>
        <taxon>Ascidiacea</taxon>
        <taxon>Phlebobranchia</taxon>
        <taxon>Ascidiidae</taxon>
        <taxon>Phallusia</taxon>
    </lineage>
</organism>
<dbReference type="SUPFAM" id="SSF52540">
    <property type="entry name" value="P-loop containing nucleoside triphosphate hydrolases"/>
    <property type="match status" value="1"/>
</dbReference>
<keyword evidence="4" id="KW-0378">Hydrolase</keyword>
<dbReference type="InterPro" id="IPR014001">
    <property type="entry name" value="Helicase_ATP-bd"/>
</dbReference>
<dbReference type="GO" id="GO:0030490">
    <property type="term" value="P:maturation of SSU-rRNA"/>
    <property type="evidence" value="ECO:0007669"/>
    <property type="project" value="InterPro"/>
</dbReference>
<dbReference type="CDD" id="cd17957">
    <property type="entry name" value="DEADc_DDX52"/>
    <property type="match status" value="1"/>
</dbReference>
<feature type="compositionally biased region" description="Basic residues" evidence="12">
    <location>
        <begin position="555"/>
        <end position="567"/>
    </location>
</feature>
<dbReference type="FunFam" id="3.40.50.300:FF:000759">
    <property type="entry name" value="probable ATP-dependent RNA helicase DDX52"/>
    <property type="match status" value="1"/>
</dbReference>
<evidence type="ECO:0000256" key="7">
    <source>
        <dbReference type="ARBA" id="ARBA00022884"/>
    </source>
</evidence>
<comment type="catalytic activity">
    <reaction evidence="11">
        <text>ATP + H2O = ADP + phosphate + H(+)</text>
        <dbReference type="Rhea" id="RHEA:13065"/>
        <dbReference type="ChEBI" id="CHEBI:15377"/>
        <dbReference type="ChEBI" id="CHEBI:15378"/>
        <dbReference type="ChEBI" id="CHEBI:30616"/>
        <dbReference type="ChEBI" id="CHEBI:43474"/>
        <dbReference type="ChEBI" id="CHEBI:456216"/>
        <dbReference type="EC" id="3.6.4.13"/>
    </reaction>
</comment>
<dbReference type="GO" id="GO:0005730">
    <property type="term" value="C:nucleolus"/>
    <property type="evidence" value="ECO:0007669"/>
    <property type="project" value="UniProtKB-SubCell"/>
</dbReference>
<dbReference type="Pfam" id="PF00271">
    <property type="entry name" value="Helicase_C"/>
    <property type="match status" value="1"/>
</dbReference>
<dbReference type="InterPro" id="IPR050079">
    <property type="entry name" value="DEAD_box_RNA_helicase"/>
</dbReference>
<evidence type="ECO:0000256" key="10">
    <source>
        <dbReference type="ARBA" id="ARBA00044533"/>
    </source>
</evidence>
<evidence type="ECO:0000256" key="11">
    <source>
        <dbReference type="ARBA" id="ARBA00047984"/>
    </source>
</evidence>
<dbReference type="GO" id="GO:0005524">
    <property type="term" value="F:ATP binding"/>
    <property type="evidence" value="ECO:0007669"/>
    <property type="project" value="UniProtKB-KW"/>
</dbReference>
<keyword evidence="5 15" id="KW-0347">Helicase</keyword>
<protein>
    <recommendedName>
        <fullName evidence="10">Probable ATP-dependent RNA helicase DDX52</fullName>
        <ecNumber evidence="2">3.6.4.13</ecNumber>
    </recommendedName>
</protein>
<accession>A0A6F9DA70</accession>
<evidence type="ECO:0000256" key="3">
    <source>
        <dbReference type="ARBA" id="ARBA00022741"/>
    </source>
</evidence>
<dbReference type="GO" id="GO:0003723">
    <property type="term" value="F:RNA binding"/>
    <property type="evidence" value="ECO:0007669"/>
    <property type="project" value="UniProtKB-KW"/>
</dbReference>
<feature type="region of interest" description="Disordered" evidence="12">
    <location>
        <begin position="513"/>
        <end position="567"/>
    </location>
</feature>
<dbReference type="GO" id="GO:0016787">
    <property type="term" value="F:hydrolase activity"/>
    <property type="evidence" value="ECO:0007669"/>
    <property type="project" value="UniProtKB-KW"/>
</dbReference>
<feature type="region of interest" description="Disordered" evidence="12">
    <location>
        <begin position="45"/>
        <end position="89"/>
    </location>
</feature>
<feature type="domain" description="Helicase ATP-binding" evidence="13">
    <location>
        <begin position="143"/>
        <end position="339"/>
    </location>
</feature>
<dbReference type="CDD" id="cd18787">
    <property type="entry name" value="SF2_C_DEAD"/>
    <property type="match status" value="1"/>
</dbReference>
<dbReference type="Pfam" id="PF00270">
    <property type="entry name" value="DEAD"/>
    <property type="match status" value="1"/>
</dbReference>
<dbReference type="PROSITE" id="PS51192">
    <property type="entry name" value="HELICASE_ATP_BIND_1"/>
    <property type="match status" value="1"/>
</dbReference>
<evidence type="ECO:0000256" key="9">
    <source>
        <dbReference type="ARBA" id="ARBA00024355"/>
    </source>
</evidence>
<keyword evidence="8" id="KW-0539">Nucleus</keyword>
<sequence>MDEEDIFRKLGTSLKFNVKRFKNDAQKLNISTPSTIKKLDFFDNLTSGQSPKTGKQVKRSKREKTTHCEEPTRNDETNHQGKSDNGVHSVRKKYRIQVDGSDIPEPITTFQHLHSEYDFNMKCMENISKKGFKELTPIQMQAIPSMMHGREILACAPTGSGKTLAFLVPIISHILKQAKQKKKGKHFCSLILSPTHELAEQTLRECKELVSVKESETPESTSDLIRVKFLDKGETKRYMRRGMKQATSTDLLISTPNRIVYLLQQDPPMISLEFVEWLVVDESDKLFEEGQAGKSFREQLGTIYASCTNPKIRRAMFSATFAYDVQQWCLLNMDNVLQITVGGKNTAVRSVNQKLQYVGNEHGKLLALQQIIRGGFSPPVIIFVQSKERAKELFAEMIYDGVNIDAIHADRTPMQRENAVKSFRRGDTWILICTELMGRGIDFKGVNLVINYDFPTSAVSYIHRIGRTGRAGRRGEAVTFFTDEDRPLLRSVSNLVRAAGCEVPEYMLRIKKPQKDERKRLARKERQRSSIRTAPPDVLQSKKRKNLSKEDKPQTKRSKSKVTNKQQ</sequence>
<dbReference type="InterPro" id="IPR044764">
    <property type="entry name" value="DDX52/Rok1_DEADc"/>
</dbReference>
<dbReference type="EMBL" id="LR784440">
    <property type="protein sequence ID" value="CAB3237186.1"/>
    <property type="molecule type" value="mRNA"/>
</dbReference>
<feature type="domain" description="Helicase C-terminal" evidence="14">
    <location>
        <begin position="350"/>
        <end position="511"/>
    </location>
</feature>